<protein>
    <recommendedName>
        <fullName evidence="1">SnoaL-like domain-containing protein</fullName>
    </recommendedName>
</protein>
<proteinExistence type="predicted"/>
<dbReference type="Pfam" id="PF12680">
    <property type="entry name" value="SnoaL_2"/>
    <property type="match status" value="1"/>
</dbReference>
<evidence type="ECO:0000313" key="2">
    <source>
        <dbReference type="EMBL" id="XAY06680.1"/>
    </source>
</evidence>
<name>A0AAU7AYI8_9ACTN</name>
<dbReference type="Gene3D" id="3.10.450.50">
    <property type="match status" value="1"/>
</dbReference>
<dbReference type="InterPro" id="IPR037401">
    <property type="entry name" value="SnoaL-like"/>
</dbReference>
<organism evidence="2">
    <name type="scientific">Paraconexibacter sp. AEG42_29</name>
    <dbReference type="NCBI Taxonomy" id="2997339"/>
    <lineage>
        <taxon>Bacteria</taxon>
        <taxon>Bacillati</taxon>
        <taxon>Actinomycetota</taxon>
        <taxon>Thermoleophilia</taxon>
        <taxon>Solirubrobacterales</taxon>
        <taxon>Paraconexibacteraceae</taxon>
        <taxon>Paraconexibacter</taxon>
    </lineage>
</organism>
<dbReference type="SUPFAM" id="SSF54427">
    <property type="entry name" value="NTF2-like"/>
    <property type="match status" value="1"/>
</dbReference>
<dbReference type="InterPro" id="IPR032710">
    <property type="entry name" value="NTF2-like_dom_sf"/>
</dbReference>
<dbReference type="EMBL" id="CP114014">
    <property type="protein sequence ID" value="XAY06680.1"/>
    <property type="molecule type" value="Genomic_DNA"/>
</dbReference>
<sequence>MMAAITLPEAVEQFVTRTNAHDVDVLLAVFAPEATVGDDGKTYTTEAEIRGWIQSHLIDPKVVLTPTAYEGDRMIASGDGDFPGGPLPFAFDFAIQDGLITRLAIEAV</sequence>
<evidence type="ECO:0000259" key="1">
    <source>
        <dbReference type="Pfam" id="PF12680"/>
    </source>
</evidence>
<accession>A0AAU7AYI8</accession>
<feature type="domain" description="SnoaL-like" evidence="1">
    <location>
        <begin position="11"/>
        <end position="102"/>
    </location>
</feature>
<gene>
    <name evidence="2" type="ORF">DSM112329_03557</name>
</gene>
<dbReference type="KEGG" id="parq:DSM112329_03557"/>
<reference evidence="2" key="1">
    <citation type="submission" date="2022-12" db="EMBL/GenBank/DDBJ databases">
        <title>Paraconexibacter alkalitolerans sp. nov. and Baekduia alba sp. nov., isolated from soil and emended description of the genera Paraconexibacter (Chun et al., 2020) and Baekduia (An et al., 2020).</title>
        <authorList>
            <person name="Vieira S."/>
            <person name="Huber K.J."/>
            <person name="Geppert A."/>
            <person name="Wolf J."/>
            <person name="Neumann-Schaal M."/>
            <person name="Muesken M."/>
            <person name="Overmann J."/>
        </authorList>
    </citation>
    <scope>NUCLEOTIDE SEQUENCE</scope>
    <source>
        <strain evidence="2">AEG42_29</strain>
    </source>
</reference>
<dbReference type="AlphaFoldDB" id="A0AAU7AYI8"/>